<dbReference type="PANTHER" id="PTHR43133:SF46">
    <property type="entry name" value="RNA POLYMERASE SIGMA-70 FACTOR ECF SUBFAMILY"/>
    <property type="match status" value="1"/>
</dbReference>
<dbReference type="NCBIfam" id="TIGR02985">
    <property type="entry name" value="Sig70_bacteroi1"/>
    <property type="match status" value="1"/>
</dbReference>
<gene>
    <name evidence="7" type="ORF">JL193_12350</name>
</gene>
<dbReference type="InterPro" id="IPR013325">
    <property type="entry name" value="RNA_pol_sigma_r2"/>
</dbReference>
<name>A0ABX7SSQ1_9FLAO</name>
<dbReference type="InterPro" id="IPR007627">
    <property type="entry name" value="RNA_pol_sigma70_r2"/>
</dbReference>
<evidence type="ECO:0000256" key="3">
    <source>
        <dbReference type="ARBA" id="ARBA00023082"/>
    </source>
</evidence>
<evidence type="ECO:0000313" key="7">
    <source>
        <dbReference type="EMBL" id="QTD36912.1"/>
    </source>
</evidence>
<dbReference type="Pfam" id="PF04542">
    <property type="entry name" value="Sigma70_r2"/>
    <property type="match status" value="1"/>
</dbReference>
<protein>
    <submittedName>
        <fullName evidence="7">RNA polymerase sigma-70 factor</fullName>
    </submittedName>
</protein>
<reference evidence="7 8" key="1">
    <citation type="submission" date="2021-03" db="EMBL/GenBank/DDBJ databases">
        <title>Complete genome of Polaribacter_sp.G4M1.</title>
        <authorList>
            <person name="Jeong S.W."/>
            <person name="Bae J.W."/>
        </authorList>
    </citation>
    <scope>NUCLEOTIDE SEQUENCE [LARGE SCALE GENOMIC DNA]</scope>
    <source>
        <strain evidence="7 8">G4M1</strain>
    </source>
</reference>
<dbReference type="PANTHER" id="PTHR43133">
    <property type="entry name" value="RNA POLYMERASE ECF-TYPE SIGMA FACTO"/>
    <property type="match status" value="1"/>
</dbReference>
<dbReference type="Gene3D" id="1.10.10.10">
    <property type="entry name" value="Winged helix-like DNA-binding domain superfamily/Winged helix DNA-binding domain"/>
    <property type="match status" value="1"/>
</dbReference>
<organism evidence="7 8">
    <name type="scientific">Polaribacter batillariae</name>
    <dbReference type="NCBI Taxonomy" id="2808900"/>
    <lineage>
        <taxon>Bacteria</taxon>
        <taxon>Pseudomonadati</taxon>
        <taxon>Bacteroidota</taxon>
        <taxon>Flavobacteriia</taxon>
        <taxon>Flavobacteriales</taxon>
        <taxon>Flavobacteriaceae</taxon>
    </lineage>
</organism>
<keyword evidence="2" id="KW-0805">Transcription regulation</keyword>
<dbReference type="EMBL" id="CP071795">
    <property type="protein sequence ID" value="QTD36912.1"/>
    <property type="molecule type" value="Genomic_DNA"/>
</dbReference>
<dbReference type="InterPro" id="IPR013249">
    <property type="entry name" value="RNA_pol_sigma70_r4_t2"/>
</dbReference>
<keyword evidence="3" id="KW-0731">Sigma factor</keyword>
<dbReference type="SUPFAM" id="SSF88946">
    <property type="entry name" value="Sigma2 domain of RNA polymerase sigma factors"/>
    <property type="match status" value="1"/>
</dbReference>
<dbReference type="Proteomes" id="UP000663935">
    <property type="component" value="Chromosome"/>
</dbReference>
<evidence type="ECO:0000259" key="6">
    <source>
        <dbReference type="Pfam" id="PF08281"/>
    </source>
</evidence>
<evidence type="ECO:0000256" key="1">
    <source>
        <dbReference type="ARBA" id="ARBA00010641"/>
    </source>
</evidence>
<dbReference type="PRINTS" id="PR00038">
    <property type="entry name" value="HTHLUXR"/>
</dbReference>
<evidence type="ECO:0000256" key="4">
    <source>
        <dbReference type="ARBA" id="ARBA00023163"/>
    </source>
</evidence>
<evidence type="ECO:0000313" key="8">
    <source>
        <dbReference type="Proteomes" id="UP000663935"/>
    </source>
</evidence>
<dbReference type="NCBIfam" id="TIGR02937">
    <property type="entry name" value="sigma70-ECF"/>
    <property type="match status" value="1"/>
</dbReference>
<dbReference type="InterPro" id="IPR014327">
    <property type="entry name" value="RNA_pol_sigma70_bacteroid"/>
</dbReference>
<dbReference type="InterPro" id="IPR013324">
    <property type="entry name" value="RNA_pol_sigma_r3/r4-like"/>
</dbReference>
<dbReference type="SUPFAM" id="SSF88659">
    <property type="entry name" value="Sigma3 and sigma4 domains of RNA polymerase sigma factors"/>
    <property type="match status" value="1"/>
</dbReference>
<dbReference type="InterPro" id="IPR036388">
    <property type="entry name" value="WH-like_DNA-bd_sf"/>
</dbReference>
<dbReference type="CDD" id="cd06171">
    <property type="entry name" value="Sigma70_r4"/>
    <property type="match status" value="1"/>
</dbReference>
<comment type="similarity">
    <text evidence="1">Belongs to the sigma-70 factor family. ECF subfamily.</text>
</comment>
<keyword evidence="4" id="KW-0804">Transcription</keyword>
<dbReference type="InterPro" id="IPR014284">
    <property type="entry name" value="RNA_pol_sigma-70_dom"/>
</dbReference>
<dbReference type="Gene3D" id="1.10.1740.10">
    <property type="match status" value="1"/>
</dbReference>
<sequence>MEDQELIDGIKNNNIKAFDVLFKKYYKLLVIYLKTVTKDIYLAEDIVQQVFVNLWANRFNLNINKSVKGYLYRICYNDYLNHYRKSKRQNRILENFKEEAIRNLLQEEDDVQESNIRKLRQLIELLPPVCKKVLKLSKIQGLKYDEIAEKLGVSKKTVESHMGTAFKKIRQGFENDKMMWLIYLIEFLR</sequence>
<keyword evidence="8" id="KW-1185">Reference proteome</keyword>
<evidence type="ECO:0000256" key="2">
    <source>
        <dbReference type="ARBA" id="ARBA00023015"/>
    </source>
</evidence>
<feature type="domain" description="RNA polymerase sigma factor 70 region 4 type 2" evidence="6">
    <location>
        <begin position="117"/>
        <end position="169"/>
    </location>
</feature>
<dbReference type="InterPro" id="IPR039425">
    <property type="entry name" value="RNA_pol_sigma-70-like"/>
</dbReference>
<dbReference type="InterPro" id="IPR000792">
    <property type="entry name" value="Tscrpt_reg_LuxR_C"/>
</dbReference>
<evidence type="ECO:0000259" key="5">
    <source>
        <dbReference type="Pfam" id="PF04542"/>
    </source>
</evidence>
<dbReference type="RefSeq" id="WP_207971089.1">
    <property type="nucleotide sequence ID" value="NZ_CP071795.1"/>
</dbReference>
<feature type="domain" description="RNA polymerase sigma-70 region 2" evidence="5">
    <location>
        <begin position="21"/>
        <end position="88"/>
    </location>
</feature>
<accession>A0ABX7SSQ1</accession>
<dbReference type="Pfam" id="PF08281">
    <property type="entry name" value="Sigma70_r4_2"/>
    <property type="match status" value="1"/>
</dbReference>
<proteinExistence type="inferred from homology"/>